<keyword evidence="2" id="KW-1185">Reference proteome</keyword>
<dbReference type="RefSeq" id="WP_155891453.1">
    <property type="nucleotide sequence ID" value="NZ_AZFT01000053.1"/>
</dbReference>
<protein>
    <submittedName>
        <fullName evidence="1">Uncharacterized protein</fullName>
    </submittedName>
</protein>
<sequence length="52" mass="5812">MGSARTEINGKRIGRGFASLSDKQKQFFEMLENKKCVSLNDLMVSGAKVVKY</sequence>
<comment type="caution">
    <text evidence="1">The sequence shown here is derived from an EMBL/GenBank/DDBJ whole genome shotgun (WGS) entry which is preliminary data.</text>
</comment>
<dbReference type="Proteomes" id="UP000051324">
    <property type="component" value="Unassembled WGS sequence"/>
</dbReference>
<dbReference type="AlphaFoldDB" id="A0A0R1TX55"/>
<evidence type="ECO:0000313" key="1">
    <source>
        <dbReference type="EMBL" id="KRL83610.1"/>
    </source>
</evidence>
<organism evidence="1 2">
    <name type="scientific">Ligilactobacillus apodemi DSM 16634 = JCM 16172</name>
    <dbReference type="NCBI Taxonomy" id="1423724"/>
    <lineage>
        <taxon>Bacteria</taxon>
        <taxon>Bacillati</taxon>
        <taxon>Bacillota</taxon>
        <taxon>Bacilli</taxon>
        <taxon>Lactobacillales</taxon>
        <taxon>Lactobacillaceae</taxon>
        <taxon>Ligilactobacillus</taxon>
    </lineage>
</organism>
<dbReference type="EMBL" id="AZFT01000053">
    <property type="protein sequence ID" value="KRL83610.1"/>
    <property type="molecule type" value="Genomic_DNA"/>
</dbReference>
<reference evidence="1 2" key="1">
    <citation type="journal article" date="2015" name="Genome Announc.">
        <title>Expanding the biotechnology potential of lactobacilli through comparative genomics of 213 strains and associated genera.</title>
        <authorList>
            <person name="Sun Z."/>
            <person name="Harris H.M."/>
            <person name="McCann A."/>
            <person name="Guo C."/>
            <person name="Argimon S."/>
            <person name="Zhang W."/>
            <person name="Yang X."/>
            <person name="Jeffery I.B."/>
            <person name="Cooney J.C."/>
            <person name="Kagawa T.F."/>
            <person name="Liu W."/>
            <person name="Song Y."/>
            <person name="Salvetti E."/>
            <person name="Wrobel A."/>
            <person name="Rasinkangas P."/>
            <person name="Parkhill J."/>
            <person name="Rea M.C."/>
            <person name="O'Sullivan O."/>
            <person name="Ritari J."/>
            <person name="Douillard F.P."/>
            <person name="Paul Ross R."/>
            <person name="Yang R."/>
            <person name="Briner A.E."/>
            <person name="Felis G.E."/>
            <person name="de Vos W.M."/>
            <person name="Barrangou R."/>
            <person name="Klaenhammer T.R."/>
            <person name="Caufield P.W."/>
            <person name="Cui Y."/>
            <person name="Zhang H."/>
            <person name="O'Toole P.W."/>
        </authorList>
    </citation>
    <scope>NUCLEOTIDE SEQUENCE [LARGE SCALE GENOMIC DNA]</scope>
    <source>
        <strain evidence="1 2">DSM 16634</strain>
    </source>
</reference>
<name>A0A0R1TX55_9LACO</name>
<accession>A0A0R1TX55</accession>
<evidence type="ECO:0000313" key="2">
    <source>
        <dbReference type="Proteomes" id="UP000051324"/>
    </source>
</evidence>
<proteinExistence type="predicted"/>
<dbReference type="STRING" id="1423724.FC32_GL000864"/>
<gene>
    <name evidence="1" type="ORF">FC32_GL000864</name>
</gene>
<dbReference type="PATRIC" id="fig|1423724.4.peg.903"/>